<evidence type="ECO:0000313" key="2">
    <source>
        <dbReference type="Proteomes" id="UP000605568"/>
    </source>
</evidence>
<evidence type="ECO:0008006" key="3">
    <source>
        <dbReference type="Google" id="ProtNLM"/>
    </source>
</evidence>
<accession>A0ABQ3M5X6</accession>
<keyword evidence="2" id="KW-1185">Reference proteome</keyword>
<dbReference type="Proteomes" id="UP000605568">
    <property type="component" value="Unassembled WGS sequence"/>
</dbReference>
<sequence>MNSALAELLEHRSDYDYLPILGAVADHGVFIPLAANGSVMFGAGPHLPCFASEESCREWMPEAEASVFCDALGLMDVYELTDVVTMGFPSPEGVGGIPVPLLHRVLRERGSDTLGERLLPRPSAHALAGALREAVGRRIEEFPAVKVVWVSDGRLADAGEVHLMVHVAVDEPMPSPSADALLDVLAGDVVRRDGDPRVVAFSVNTTTDADIVTWLEGMGLDSVRAPERPAKRWWHRS</sequence>
<dbReference type="EMBL" id="BNAR01000002">
    <property type="protein sequence ID" value="GHH34535.1"/>
    <property type="molecule type" value="Genomic_DNA"/>
</dbReference>
<organism evidence="1 2">
    <name type="scientific">Lentzea cavernae</name>
    <dbReference type="NCBI Taxonomy" id="2020703"/>
    <lineage>
        <taxon>Bacteria</taxon>
        <taxon>Bacillati</taxon>
        <taxon>Actinomycetota</taxon>
        <taxon>Actinomycetes</taxon>
        <taxon>Pseudonocardiales</taxon>
        <taxon>Pseudonocardiaceae</taxon>
        <taxon>Lentzea</taxon>
    </lineage>
</organism>
<name>A0ABQ3M5X6_9PSEU</name>
<gene>
    <name evidence="1" type="ORF">GCM10017774_18680</name>
</gene>
<evidence type="ECO:0000313" key="1">
    <source>
        <dbReference type="EMBL" id="GHH34535.1"/>
    </source>
</evidence>
<comment type="caution">
    <text evidence="1">The sequence shown here is derived from an EMBL/GenBank/DDBJ whole genome shotgun (WGS) entry which is preliminary data.</text>
</comment>
<reference evidence="2" key="1">
    <citation type="journal article" date="2019" name="Int. J. Syst. Evol. Microbiol.">
        <title>The Global Catalogue of Microorganisms (GCM) 10K type strain sequencing project: providing services to taxonomists for standard genome sequencing and annotation.</title>
        <authorList>
            <consortium name="The Broad Institute Genomics Platform"/>
            <consortium name="The Broad Institute Genome Sequencing Center for Infectious Disease"/>
            <person name="Wu L."/>
            <person name="Ma J."/>
        </authorList>
    </citation>
    <scope>NUCLEOTIDE SEQUENCE [LARGE SCALE GENOMIC DNA]</scope>
    <source>
        <strain evidence="2">CGMCC 4.7367</strain>
    </source>
</reference>
<dbReference type="RefSeq" id="WP_191297414.1">
    <property type="nucleotide sequence ID" value="NZ_BNAR01000002.1"/>
</dbReference>
<protein>
    <recommendedName>
        <fullName evidence="3">SseB protein N-terminal domain-containing protein</fullName>
    </recommendedName>
</protein>
<proteinExistence type="predicted"/>